<dbReference type="GO" id="GO:0008270">
    <property type="term" value="F:zinc ion binding"/>
    <property type="evidence" value="ECO:0007669"/>
    <property type="project" value="InterPro"/>
</dbReference>
<dbReference type="InterPro" id="IPR013149">
    <property type="entry name" value="ADH-like_C"/>
</dbReference>
<dbReference type="CDD" id="cd08254">
    <property type="entry name" value="hydroxyacyl_CoA_DH"/>
    <property type="match status" value="1"/>
</dbReference>
<keyword evidence="6" id="KW-0560">Oxidoreductase</keyword>
<name>A0A3N5A0W9_9MICO</name>
<keyword evidence="5 9" id="KW-0862">Zinc</keyword>
<dbReference type="PROSITE" id="PS00059">
    <property type="entry name" value="ADH_ZINC"/>
    <property type="match status" value="1"/>
</dbReference>
<proteinExistence type="inferred from homology"/>
<evidence type="ECO:0000256" key="5">
    <source>
        <dbReference type="ARBA" id="ARBA00022833"/>
    </source>
</evidence>
<gene>
    <name evidence="11" type="ORF">EDD32_1455</name>
</gene>
<keyword evidence="12" id="KW-1185">Reference proteome</keyword>
<dbReference type="EMBL" id="RKRA01000001">
    <property type="protein sequence ID" value="RPF26995.1"/>
    <property type="molecule type" value="Genomic_DNA"/>
</dbReference>
<dbReference type="SUPFAM" id="SSF51735">
    <property type="entry name" value="NAD(P)-binding Rossmann-fold domains"/>
    <property type="match status" value="1"/>
</dbReference>
<keyword evidence="4 9" id="KW-0479">Metal-binding</keyword>
<dbReference type="SUPFAM" id="SSF50129">
    <property type="entry name" value="GroES-like"/>
    <property type="match status" value="1"/>
</dbReference>
<dbReference type="OrthoDB" id="3567264at2"/>
<comment type="cofactor">
    <cofactor evidence="1 9">
        <name>Zn(2+)</name>
        <dbReference type="ChEBI" id="CHEBI:29105"/>
    </cofactor>
</comment>
<dbReference type="GO" id="GO:0004022">
    <property type="term" value="F:alcohol dehydrogenase (NAD+) activity"/>
    <property type="evidence" value="ECO:0007669"/>
    <property type="project" value="UniProtKB-EC"/>
</dbReference>
<protein>
    <recommendedName>
        <fullName evidence="3">alcohol dehydrogenase</fullName>
        <ecNumber evidence="3">1.1.1.1</ecNumber>
    </recommendedName>
</protein>
<comment type="caution">
    <text evidence="11">The sequence shown here is derived from an EMBL/GenBank/DDBJ whole genome shotgun (WGS) entry which is preliminary data.</text>
</comment>
<feature type="domain" description="Enoyl reductase (ER)" evidence="10">
    <location>
        <begin position="8"/>
        <end position="312"/>
    </location>
</feature>
<evidence type="ECO:0000256" key="4">
    <source>
        <dbReference type="ARBA" id="ARBA00022723"/>
    </source>
</evidence>
<dbReference type="AlphaFoldDB" id="A0A3N5A0W9"/>
<evidence type="ECO:0000313" key="11">
    <source>
        <dbReference type="EMBL" id="RPF26995.1"/>
    </source>
</evidence>
<dbReference type="Pfam" id="PF08240">
    <property type="entry name" value="ADH_N"/>
    <property type="match status" value="1"/>
</dbReference>
<evidence type="ECO:0000313" key="12">
    <source>
        <dbReference type="Proteomes" id="UP000280726"/>
    </source>
</evidence>
<dbReference type="InterPro" id="IPR020843">
    <property type="entry name" value="ER"/>
</dbReference>
<dbReference type="PANTHER" id="PTHR42940:SF8">
    <property type="entry name" value="VACUOLAR PROTEIN SORTING-ASSOCIATED PROTEIN 11"/>
    <property type="match status" value="1"/>
</dbReference>
<evidence type="ECO:0000256" key="7">
    <source>
        <dbReference type="ARBA" id="ARBA00049164"/>
    </source>
</evidence>
<dbReference type="EC" id="1.1.1.1" evidence="3"/>
<evidence type="ECO:0000256" key="9">
    <source>
        <dbReference type="RuleBase" id="RU361277"/>
    </source>
</evidence>
<dbReference type="InterPro" id="IPR011032">
    <property type="entry name" value="GroES-like_sf"/>
</dbReference>
<comment type="similarity">
    <text evidence="2 9">Belongs to the zinc-containing alcohol dehydrogenase family.</text>
</comment>
<accession>A0A3N5A0W9</accession>
<evidence type="ECO:0000256" key="2">
    <source>
        <dbReference type="ARBA" id="ARBA00008072"/>
    </source>
</evidence>
<evidence type="ECO:0000256" key="1">
    <source>
        <dbReference type="ARBA" id="ARBA00001947"/>
    </source>
</evidence>
<dbReference type="SMART" id="SM00829">
    <property type="entry name" value="PKS_ER"/>
    <property type="match status" value="1"/>
</dbReference>
<dbReference type="RefSeq" id="WP_123916235.1">
    <property type="nucleotide sequence ID" value="NZ_RKRA01000001.1"/>
</dbReference>
<comment type="catalytic activity">
    <reaction evidence="7">
        <text>a secondary alcohol + NAD(+) = a ketone + NADH + H(+)</text>
        <dbReference type="Rhea" id="RHEA:10740"/>
        <dbReference type="ChEBI" id="CHEBI:15378"/>
        <dbReference type="ChEBI" id="CHEBI:17087"/>
        <dbReference type="ChEBI" id="CHEBI:35681"/>
        <dbReference type="ChEBI" id="CHEBI:57540"/>
        <dbReference type="ChEBI" id="CHEBI:57945"/>
        <dbReference type="EC" id="1.1.1.1"/>
    </reaction>
</comment>
<evidence type="ECO:0000256" key="3">
    <source>
        <dbReference type="ARBA" id="ARBA00013190"/>
    </source>
</evidence>
<evidence type="ECO:0000256" key="6">
    <source>
        <dbReference type="ARBA" id="ARBA00023002"/>
    </source>
</evidence>
<comment type="catalytic activity">
    <reaction evidence="8">
        <text>a primary alcohol + NAD(+) = an aldehyde + NADH + H(+)</text>
        <dbReference type="Rhea" id="RHEA:10736"/>
        <dbReference type="ChEBI" id="CHEBI:15378"/>
        <dbReference type="ChEBI" id="CHEBI:15734"/>
        <dbReference type="ChEBI" id="CHEBI:17478"/>
        <dbReference type="ChEBI" id="CHEBI:57540"/>
        <dbReference type="ChEBI" id="CHEBI:57945"/>
        <dbReference type="EC" id="1.1.1.1"/>
    </reaction>
</comment>
<dbReference type="Proteomes" id="UP000280726">
    <property type="component" value="Unassembled WGS sequence"/>
</dbReference>
<evidence type="ECO:0000259" key="10">
    <source>
        <dbReference type="SMART" id="SM00829"/>
    </source>
</evidence>
<organism evidence="11 12">
    <name type="scientific">Georgenia muralis</name>
    <dbReference type="NCBI Taxonomy" id="154117"/>
    <lineage>
        <taxon>Bacteria</taxon>
        <taxon>Bacillati</taxon>
        <taxon>Actinomycetota</taxon>
        <taxon>Actinomycetes</taxon>
        <taxon>Micrococcales</taxon>
        <taxon>Bogoriellaceae</taxon>
        <taxon>Georgenia</taxon>
    </lineage>
</organism>
<reference evidence="11 12" key="1">
    <citation type="submission" date="2018-11" db="EMBL/GenBank/DDBJ databases">
        <title>Sequencing the genomes of 1000 actinobacteria strains.</title>
        <authorList>
            <person name="Klenk H.-P."/>
        </authorList>
    </citation>
    <scope>NUCLEOTIDE SEQUENCE [LARGE SCALE GENOMIC DNA]</scope>
    <source>
        <strain evidence="11 12">DSM 14418</strain>
    </source>
</reference>
<dbReference type="InterPro" id="IPR002328">
    <property type="entry name" value="ADH_Zn_CS"/>
</dbReference>
<sequence length="316" mass="32906">MKAWHFTTTNEPLVEADIPEPTPGPGEVVLDIKAAGLCHSDVGAMTDPGWLALIPHRPIVIGHEIAGVVARVGEGVTEVAVGDRVGVCPTASEGAPGYARDGGFTYQHRVLAGDLVPMPEGLTFELAALGTDAGMTSYHAVMVQGGLRKGDKVGIIGFGGLGQVGARVAVVNGAEVHVAEVNEAVWDRARQAGAVSVVKDVAEWAGQDFDVIVDYAGFGTTTADAVAAIRRDGRIVIVGMGRLEATISTRDVILKQATLIGSNGGTKEDVAAVYELLARGDISPEVTVIGFDDIPRGLDDLRNHRVTGRVVAHIAD</sequence>
<dbReference type="Gene3D" id="3.90.180.10">
    <property type="entry name" value="Medium-chain alcohol dehydrogenases, catalytic domain"/>
    <property type="match status" value="1"/>
</dbReference>
<dbReference type="PANTHER" id="PTHR42940">
    <property type="entry name" value="ALCOHOL DEHYDROGENASE 1-RELATED"/>
    <property type="match status" value="1"/>
</dbReference>
<dbReference type="InterPro" id="IPR036291">
    <property type="entry name" value="NAD(P)-bd_dom_sf"/>
</dbReference>
<evidence type="ECO:0000256" key="8">
    <source>
        <dbReference type="ARBA" id="ARBA00049243"/>
    </source>
</evidence>
<dbReference type="Pfam" id="PF00107">
    <property type="entry name" value="ADH_zinc_N"/>
    <property type="match status" value="1"/>
</dbReference>
<dbReference type="InterPro" id="IPR013154">
    <property type="entry name" value="ADH-like_N"/>
</dbReference>